<organism evidence="7 8">
    <name type="scientific">Variovorax paradoxus</name>
    <dbReference type="NCBI Taxonomy" id="34073"/>
    <lineage>
        <taxon>Bacteria</taxon>
        <taxon>Pseudomonadati</taxon>
        <taxon>Pseudomonadota</taxon>
        <taxon>Betaproteobacteria</taxon>
        <taxon>Burkholderiales</taxon>
        <taxon>Comamonadaceae</taxon>
        <taxon>Variovorax</taxon>
    </lineage>
</organism>
<feature type="domain" description="Adenosine deaminase" evidence="6">
    <location>
        <begin position="11"/>
        <end position="332"/>
    </location>
</feature>
<dbReference type="InterPro" id="IPR001365">
    <property type="entry name" value="A_deaminase_dom"/>
</dbReference>
<evidence type="ECO:0000256" key="1">
    <source>
        <dbReference type="ARBA" id="ARBA00022723"/>
    </source>
</evidence>
<dbReference type="EC" id="3.5.4.2" evidence="5"/>
<dbReference type="Pfam" id="PF00962">
    <property type="entry name" value="A_deaminase"/>
    <property type="match status" value="1"/>
</dbReference>
<evidence type="ECO:0000256" key="4">
    <source>
        <dbReference type="ARBA" id="ARBA00023080"/>
    </source>
</evidence>
<feature type="active site" description="Proton donor" evidence="5">
    <location>
        <position position="199"/>
    </location>
</feature>
<protein>
    <recommendedName>
        <fullName evidence="5">Adenine deaminase</fullName>
        <shortName evidence="5">ADE</shortName>
        <ecNumber evidence="5">3.5.4.2</ecNumber>
    </recommendedName>
    <alternativeName>
        <fullName evidence="5">Adenine aminohydrolase</fullName>
        <shortName evidence="5">AAH</shortName>
    </alternativeName>
</protein>
<keyword evidence="3 5" id="KW-0862">Zinc</keyword>
<comment type="cofactor">
    <cofactor evidence="5">
        <name>Zn(2+)</name>
        <dbReference type="ChEBI" id="CHEBI:29105"/>
    </cofactor>
    <text evidence="5">Binds 1 zinc ion per subunit.</text>
</comment>
<dbReference type="EMBL" id="QFPP01000363">
    <property type="protein sequence ID" value="PZQ67231.1"/>
    <property type="molecule type" value="Genomic_DNA"/>
</dbReference>
<dbReference type="PANTHER" id="PTHR43114:SF6">
    <property type="entry name" value="ADENINE DEAMINASE"/>
    <property type="match status" value="1"/>
</dbReference>
<reference evidence="7 8" key="1">
    <citation type="submission" date="2017-08" db="EMBL/GenBank/DDBJ databases">
        <title>Infants hospitalized years apart are colonized by the same room-sourced microbial strains.</title>
        <authorList>
            <person name="Brooks B."/>
            <person name="Olm M.R."/>
            <person name="Firek B.A."/>
            <person name="Baker R."/>
            <person name="Thomas B.C."/>
            <person name="Morowitz M.J."/>
            <person name="Banfield J.F."/>
        </authorList>
    </citation>
    <scope>NUCLEOTIDE SEQUENCE [LARGE SCALE GENOMIC DNA]</scope>
    <source>
        <strain evidence="7">S2_005_003_R2_41</strain>
    </source>
</reference>
<feature type="binding site" evidence="5">
    <location>
        <position position="196"/>
    </location>
    <ligand>
        <name>Zn(2+)</name>
        <dbReference type="ChEBI" id="CHEBI:29105"/>
        <note>catalytic</note>
    </ligand>
</feature>
<feature type="binding site" evidence="5">
    <location>
        <position position="278"/>
    </location>
    <ligand>
        <name>substrate</name>
    </ligand>
</feature>
<evidence type="ECO:0000256" key="3">
    <source>
        <dbReference type="ARBA" id="ARBA00022833"/>
    </source>
</evidence>
<feature type="site" description="Important for catalytic activity" evidence="5">
    <location>
        <position position="220"/>
    </location>
</feature>
<keyword evidence="1 5" id="KW-0479">Metal-binding</keyword>
<dbReference type="AlphaFoldDB" id="A0A2W5PMW3"/>
<evidence type="ECO:0000256" key="2">
    <source>
        <dbReference type="ARBA" id="ARBA00022801"/>
    </source>
</evidence>
<proteinExistence type="inferred from homology"/>
<dbReference type="PANTHER" id="PTHR43114">
    <property type="entry name" value="ADENINE DEAMINASE"/>
    <property type="match status" value="1"/>
</dbReference>
<dbReference type="GO" id="GO:0008270">
    <property type="term" value="F:zinc ion binding"/>
    <property type="evidence" value="ECO:0007669"/>
    <property type="project" value="UniProtKB-UniRule"/>
</dbReference>
<dbReference type="NCBIfam" id="TIGR01430">
    <property type="entry name" value="aden_deam"/>
    <property type="match status" value="1"/>
</dbReference>
<evidence type="ECO:0000259" key="6">
    <source>
        <dbReference type="Pfam" id="PF00962"/>
    </source>
</evidence>
<dbReference type="GO" id="GO:0006146">
    <property type="term" value="P:adenine catabolic process"/>
    <property type="evidence" value="ECO:0007669"/>
    <property type="project" value="UniProtKB-UniRule"/>
</dbReference>
<evidence type="ECO:0000313" key="8">
    <source>
        <dbReference type="Proteomes" id="UP000249135"/>
    </source>
</evidence>
<comment type="similarity">
    <text evidence="5">Belongs to the metallo-dependent hydrolases superfamily. Adenosine and AMP deaminases family. Adenine deaminase type 2 subfamily.</text>
</comment>
<dbReference type="GO" id="GO:0009117">
    <property type="term" value="P:nucleotide metabolic process"/>
    <property type="evidence" value="ECO:0007669"/>
    <property type="project" value="UniProtKB-KW"/>
</dbReference>
<feature type="binding site" evidence="5">
    <location>
        <position position="16"/>
    </location>
    <ligand>
        <name>Zn(2+)</name>
        <dbReference type="ChEBI" id="CHEBI:29105"/>
        <note>catalytic</note>
    </ligand>
</feature>
<comment type="catalytic activity">
    <reaction evidence="5">
        <text>adenine + H2O + H(+) = hypoxanthine + NH4(+)</text>
        <dbReference type="Rhea" id="RHEA:23688"/>
        <dbReference type="ChEBI" id="CHEBI:15377"/>
        <dbReference type="ChEBI" id="CHEBI:15378"/>
        <dbReference type="ChEBI" id="CHEBI:16708"/>
        <dbReference type="ChEBI" id="CHEBI:17368"/>
        <dbReference type="ChEBI" id="CHEBI:28938"/>
        <dbReference type="EC" id="3.5.4.2"/>
    </reaction>
</comment>
<sequence length="339" mass="37310">MTPEQFVAGLPKAELHMHLEGSIEPDLFIRLARRNGVEIRWKTEEELRAAYSFEDLQDFLDLYYDGCRVLVTAQDFHDITREYLARAHADRVLHAEMFLGVQGHTTRGVPLAAVMDGVLGAMAEAEAADGISAGLIVVAQRHRTEAEALELLESLRPWYGRILGFGLGGAEVGHPPSKFTEFFRRCRTLGFKVVAHAGEEGPAGYVREALEVLQVHRLDHGNACVDDAALVAELARSRIPLTMCPLSNLRLNVVPSVAAHPLKRLLDAGLCITVNSDDPSYFGGYVNDNYLACQAALGLERAELVALARNSFEAAFITDERRAEALQAIDRWAHQAEAA</sequence>
<dbReference type="SUPFAM" id="SSF51556">
    <property type="entry name" value="Metallo-dependent hydrolases"/>
    <property type="match status" value="1"/>
</dbReference>
<keyword evidence="2 5" id="KW-0378">Hydrolase</keyword>
<evidence type="ECO:0000313" key="7">
    <source>
        <dbReference type="EMBL" id="PZQ67231.1"/>
    </source>
</evidence>
<dbReference type="GO" id="GO:0005829">
    <property type="term" value="C:cytosol"/>
    <property type="evidence" value="ECO:0007669"/>
    <property type="project" value="TreeGrafter"/>
</dbReference>
<dbReference type="NCBIfam" id="NF006850">
    <property type="entry name" value="PRK09358.1-6"/>
    <property type="match status" value="1"/>
</dbReference>
<dbReference type="InterPro" id="IPR006330">
    <property type="entry name" value="Ado/ade_deaminase"/>
</dbReference>
<dbReference type="HAMAP" id="MF_01962">
    <property type="entry name" value="Adenine_deaminase"/>
    <property type="match status" value="1"/>
</dbReference>
<accession>A0A2W5PMW3</accession>
<feature type="binding site" evidence="5">
    <location>
        <position position="277"/>
    </location>
    <ligand>
        <name>Zn(2+)</name>
        <dbReference type="ChEBI" id="CHEBI:29105"/>
        <note>catalytic</note>
    </ligand>
</feature>
<dbReference type="InterPro" id="IPR028892">
    <property type="entry name" value="ADE"/>
</dbReference>
<dbReference type="Proteomes" id="UP000249135">
    <property type="component" value="Unassembled WGS sequence"/>
</dbReference>
<comment type="caution">
    <text evidence="7">The sequence shown here is derived from an EMBL/GenBank/DDBJ whole genome shotgun (WGS) entry which is preliminary data.</text>
</comment>
<feature type="binding site" evidence="5">
    <location>
        <position position="18"/>
    </location>
    <ligand>
        <name>Zn(2+)</name>
        <dbReference type="ChEBI" id="CHEBI:29105"/>
        <note>catalytic</note>
    </ligand>
</feature>
<dbReference type="GO" id="GO:0000034">
    <property type="term" value="F:adenine deaminase activity"/>
    <property type="evidence" value="ECO:0007669"/>
    <property type="project" value="UniProtKB-UniRule"/>
</dbReference>
<dbReference type="InterPro" id="IPR032466">
    <property type="entry name" value="Metal_Hydrolase"/>
</dbReference>
<gene>
    <name evidence="7" type="ORF">DI563_21870</name>
</gene>
<dbReference type="GO" id="GO:0043103">
    <property type="term" value="P:hypoxanthine salvage"/>
    <property type="evidence" value="ECO:0007669"/>
    <property type="project" value="UniProtKB-UniRule"/>
</dbReference>
<evidence type="ECO:0000256" key="5">
    <source>
        <dbReference type="HAMAP-Rule" id="MF_01962"/>
    </source>
</evidence>
<name>A0A2W5PMW3_VARPD</name>
<keyword evidence="4 5" id="KW-0546">Nucleotide metabolism</keyword>
<dbReference type="Gene3D" id="3.20.20.140">
    <property type="entry name" value="Metal-dependent hydrolases"/>
    <property type="match status" value="1"/>
</dbReference>
<comment type="function">
    <text evidence="5">Catalyzes the hydrolytic deamination of adenine to hypoxanthine. Plays an important role in the purine salvage pathway and in nitrogen catabolism.</text>
</comment>